<dbReference type="Proteomes" id="UP000234474">
    <property type="component" value="Unassembled WGS sequence"/>
</dbReference>
<evidence type="ECO:0008006" key="3">
    <source>
        <dbReference type="Google" id="ProtNLM"/>
    </source>
</evidence>
<gene>
    <name evidence="1" type="ORF">P174DRAFT_427484</name>
</gene>
<reference evidence="2" key="1">
    <citation type="journal article" date="2018" name="Proc. Natl. Acad. Sci. U.S.A.">
        <title>Linking secondary metabolites to gene clusters through genome sequencing of six diverse Aspergillus species.</title>
        <authorList>
            <person name="Kaerboelling I."/>
            <person name="Vesth T.C."/>
            <person name="Frisvad J.C."/>
            <person name="Nybo J.L."/>
            <person name="Theobald S."/>
            <person name="Kuo A."/>
            <person name="Bowyer P."/>
            <person name="Matsuda Y."/>
            <person name="Mondo S."/>
            <person name="Lyhne E.K."/>
            <person name="Kogle M.E."/>
            <person name="Clum A."/>
            <person name="Lipzen A."/>
            <person name="Salamov A."/>
            <person name="Ngan C.Y."/>
            <person name="Daum C."/>
            <person name="Chiniquy J."/>
            <person name="Barry K."/>
            <person name="LaButti K."/>
            <person name="Haridas S."/>
            <person name="Simmons B.A."/>
            <person name="Magnuson J.K."/>
            <person name="Mortensen U.H."/>
            <person name="Larsen T.O."/>
            <person name="Grigoriev I.V."/>
            <person name="Baker S.E."/>
            <person name="Andersen M.R."/>
        </authorList>
    </citation>
    <scope>NUCLEOTIDE SEQUENCE [LARGE SCALE GENOMIC DNA]</scope>
    <source>
        <strain evidence="2">IBT 16806</strain>
    </source>
</reference>
<dbReference type="OrthoDB" id="2799468at2759"/>
<dbReference type="GeneID" id="36532762"/>
<dbReference type="EMBL" id="MSZS01000001">
    <property type="protein sequence ID" value="PKX99271.1"/>
    <property type="molecule type" value="Genomic_DNA"/>
</dbReference>
<dbReference type="OMA" id="EITYITQ"/>
<proteinExistence type="predicted"/>
<protein>
    <recommendedName>
        <fullName evidence="3">SMP domain-containing protein</fullName>
    </recommendedName>
</protein>
<accession>A0A2I1CNS9</accession>
<name>A0A2I1CNS9_ASPN1</name>
<evidence type="ECO:0000313" key="2">
    <source>
        <dbReference type="Proteomes" id="UP000234474"/>
    </source>
</evidence>
<evidence type="ECO:0000313" key="1">
    <source>
        <dbReference type="EMBL" id="PKX99271.1"/>
    </source>
</evidence>
<sequence length="122" mass="13710">MSDLENMDTLRFRERVHQRRQHSQPLTDEEITYITQQSAELADESLTGEIFRAKSTRDQVNPDQIRWASKAEQVLSKPLNEITMDDARNLTSKEARAFADLPATGSVASHVHSAAEKNADGS</sequence>
<organism evidence="1 2">
    <name type="scientific">Aspergillus novofumigatus (strain IBT 16806)</name>
    <dbReference type="NCBI Taxonomy" id="1392255"/>
    <lineage>
        <taxon>Eukaryota</taxon>
        <taxon>Fungi</taxon>
        <taxon>Dikarya</taxon>
        <taxon>Ascomycota</taxon>
        <taxon>Pezizomycotina</taxon>
        <taxon>Eurotiomycetes</taxon>
        <taxon>Eurotiomycetidae</taxon>
        <taxon>Eurotiales</taxon>
        <taxon>Aspergillaceae</taxon>
        <taxon>Aspergillus</taxon>
        <taxon>Aspergillus subgen. Fumigati</taxon>
    </lineage>
</organism>
<dbReference type="RefSeq" id="XP_024687866.1">
    <property type="nucleotide sequence ID" value="XM_024825437.1"/>
</dbReference>
<dbReference type="VEuPathDB" id="FungiDB:P174DRAFT_427484"/>
<dbReference type="AlphaFoldDB" id="A0A2I1CNS9"/>
<comment type="caution">
    <text evidence="1">The sequence shown here is derived from an EMBL/GenBank/DDBJ whole genome shotgun (WGS) entry which is preliminary data.</text>
</comment>
<keyword evidence="2" id="KW-1185">Reference proteome</keyword>